<evidence type="ECO:0000313" key="2">
    <source>
        <dbReference type="EMBL" id="QNO16005.1"/>
    </source>
</evidence>
<name>A0A7G9WBE3_ALKCA</name>
<dbReference type="EMBL" id="CP058559">
    <property type="protein sequence ID" value="QNO16005.1"/>
    <property type="molecule type" value="Genomic_DNA"/>
</dbReference>
<accession>A0A7G9WBE3</accession>
<organism evidence="2 3">
    <name type="scientific">Alkalicella caledoniensis</name>
    <dbReference type="NCBI Taxonomy" id="2731377"/>
    <lineage>
        <taxon>Bacteria</taxon>
        <taxon>Bacillati</taxon>
        <taxon>Bacillota</taxon>
        <taxon>Clostridia</taxon>
        <taxon>Eubacteriales</taxon>
        <taxon>Proteinivoracaceae</taxon>
        <taxon>Alkalicella</taxon>
    </lineage>
</organism>
<dbReference type="Proteomes" id="UP000516160">
    <property type="component" value="Chromosome"/>
</dbReference>
<dbReference type="RefSeq" id="WP_213166403.1">
    <property type="nucleotide sequence ID" value="NZ_CP058559.1"/>
</dbReference>
<keyword evidence="1" id="KW-1133">Transmembrane helix</keyword>
<evidence type="ECO:0000256" key="1">
    <source>
        <dbReference type="SAM" id="Phobius"/>
    </source>
</evidence>
<keyword evidence="1" id="KW-0812">Transmembrane</keyword>
<keyword evidence="3" id="KW-1185">Reference proteome</keyword>
<feature type="transmembrane region" description="Helical" evidence="1">
    <location>
        <begin position="6"/>
        <end position="25"/>
    </location>
</feature>
<gene>
    <name evidence="2" type="ORF">HYG86_15130</name>
</gene>
<dbReference type="AlphaFoldDB" id="A0A7G9WBE3"/>
<proteinExistence type="predicted"/>
<dbReference type="KEGG" id="acae:HYG86_15130"/>
<protein>
    <submittedName>
        <fullName evidence="2">Uncharacterized protein</fullName>
    </submittedName>
</protein>
<evidence type="ECO:0000313" key="3">
    <source>
        <dbReference type="Proteomes" id="UP000516160"/>
    </source>
</evidence>
<sequence>METMEWIVRVIIVMFVLIVFLRIYMNWAAGFGQGLREFFGEFIRKIKG</sequence>
<reference evidence="2 3" key="1">
    <citation type="submission" date="2020-07" db="EMBL/GenBank/DDBJ databases">
        <title>Alkalicella. sp. LB2 genome.</title>
        <authorList>
            <person name="Postec A."/>
            <person name="Quemeneur M."/>
        </authorList>
    </citation>
    <scope>NUCLEOTIDE SEQUENCE [LARGE SCALE GENOMIC DNA]</scope>
    <source>
        <strain evidence="2 3">LB2</strain>
    </source>
</reference>
<keyword evidence="1" id="KW-0472">Membrane</keyword>